<keyword evidence="5 10" id="KW-1133">Transmembrane helix</keyword>
<feature type="transmembrane region" description="Helical" evidence="10">
    <location>
        <begin position="137"/>
        <end position="155"/>
    </location>
</feature>
<evidence type="ECO:0000313" key="11">
    <source>
        <dbReference type="EMBL" id="CAI6339479.1"/>
    </source>
</evidence>
<evidence type="ECO:0000256" key="5">
    <source>
        <dbReference type="ARBA" id="ARBA00022989"/>
    </source>
</evidence>
<evidence type="ECO:0000313" key="12">
    <source>
        <dbReference type="Proteomes" id="UP001152607"/>
    </source>
</evidence>
<dbReference type="InterPro" id="IPR023271">
    <property type="entry name" value="Aquaporin-like"/>
</dbReference>
<dbReference type="EMBL" id="CAOQHR010000009">
    <property type="protein sequence ID" value="CAI6339479.1"/>
    <property type="molecule type" value="Genomic_DNA"/>
</dbReference>
<evidence type="ECO:0000256" key="2">
    <source>
        <dbReference type="ARBA" id="ARBA00006175"/>
    </source>
</evidence>
<dbReference type="Pfam" id="PF00230">
    <property type="entry name" value="MIP"/>
    <property type="match status" value="1"/>
</dbReference>
<dbReference type="Proteomes" id="UP001152607">
    <property type="component" value="Unassembled WGS sequence"/>
</dbReference>
<feature type="transmembrane region" description="Helical" evidence="10">
    <location>
        <begin position="198"/>
        <end position="223"/>
    </location>
</feature>
<sequence>MGEDHESRDRDSSDRDSQDHSKHPKHPKSNVPRNITVLEGHLIAAASEFVGTFMFLYIGFMGQVMLTDQSSEFAPVGGKSDQTNIFASLVYGFSLLVNVWAFFRISGGLFNPAVTFAMVLAGQMSAIRSVFLMPTQLIAAMCAAGLVSCMIPGDISSVNTVLGPKTSIVQGVFIEMFMTAELVFVALMLAAEKSKDTFIAPIGIGLALFVLLMASVNFTSGSLNPARSFGPAVASTSFTGYHWIYWVGPYLGGLLAAGFYRAVKYFNYEQVNPGQDATDAMHLHTQSRQGDKEGGAQQYV</sequence>
<reference evidence="11" key="1">
    <citation type="submission" date="2023-01" db="EMBL/GenBank/DDBJ databases">
        <authorList>
            <person name="Van Ghelder C."/>
            <person name="Rancurel C."/>
        </authorList>
    </citation>
    <scope>NUCLEOTIDE SEQUENCE</scope>
    <source>
        <strain evidence="11">CNCM I-4278</strain>
    </source>
</reference>
<keyword evidence="6 10" id="KW-0472">Membrane</keyword>
<dbReference type="GO" id="GO:0015250">
    <property type="term" value="F:water channel activity"/>
    <property type="evidence" value="ECO:0007669"/>
    <property type="project" value="TreeGrafter"/>
</dbReference>
<protein>
    <recommendedName>
        <fullName evidence="13">Aquaporin</fullName>
    </recommendedName>
</protein>
<evidence type="ECO:0000256" key="6">
    <source>
        <dbReference type="ARBA" id="ARBA00023136"/>
    </source>
</evidence>
<feature type="compositionally biased region" description="Basic and acidic residues" evidence="9">
    <location>
        <begin position="1"/>
        <end position="21"/>
    </location>
</feature>
<proteinExistence type="inferred from homology"/>
<evidence type="ECO:0008006" key="13">
    <source>
        <dbReference type="Google" id="ProtNLM"/>
    </source>
</evidence>
<evidence type="ECO:0000256" key="4">
    <source>
        <dbReference type="ARBA" id="ARBA00022737"/>
    </source>
</evidence>
<dbReference type="InterPro" id="IPR034294">
    <property type="entry name" value="Aquaporin_transptr"/>
</dbReference>
<dbReference type="AlphaFoldDB" id="A0A9W4UQ90"/>
<dbReference type="PANTHER" id="PTHR19139">
    <property type="entry name" value="AQUAPORIN TRANSPORTER"/>
    <property type="match status" value="1"/>
</dbReference>
<dbReference type="OrthoDB" id="3222at2759"/>
<keyword evidence="8" id="KW-0813">Transport</keyword>
<evidence type="ECO:0000256" key="10">
    <source>
        <dbReference type="SAM" id="Phobius"/>
    </source>
</evidence>
<feature type="transmembrane region" description="Helical" evidence="10">
    <location>
        <begin position="167"/>
        <end position="191"/>
    </location>
</feature>
<comment type="subcellular location">
    <subcellularLocation>
        <location evidence="1">Membrane</location>
        <topology evidence="1">Multi-pass membrane protein</topology>
    </subcellularLocation>
</comment>
<name>A0A9W4UQ90_9PLEO</name>
<comment type="catalytic activity">
    <reaction evidence="7">
        <text>H2O(in) = H2O(out)</text>
        <dbReference type="Rhea" id="RHEA:29667"/>
        <dbReference type="ChEBI" id="CHEBI:15377"/>
    </reaction>
</comment>
<evidence type="ECO:0000256" key="1">
    <source>
        <dbReference type="ARBA" id="ARBA00004141"/>
    </source>
</evidence>
<dbReference type="SUPFAM" id="SSF81338">
    <property type="entry name" value="Aquaporin-like"/>
    <property type="match status" value="1"/>
</dbReference>
<feature type="transmembrane region" description="Helical" evidence="10">
    <location>
        <begin position="109"/>
        <end position="130"/>
    </location>
</feature>
<dbReference type="GO" id="GO:0005886">
    <property type="term" value="C:plasma membrane"/>
    <property type="evidence" value="ECO:0007669"/>
    <property type="project" value="TreeGrafter"/>
</dbReference>
<dbReference type="PANTHER" id="PTHR19139:SF283">
    <property type="entry name" value="AQUAPORIN"/>
    <property type="match status" value="1"/>
</dbReference>
<feature type="transmembrane region" description="Helical" evidence="10">
    <location>
        <begin position="42"/>
        <end position="62"/>
    </location>
</feature>
<organism evidence="11 12">
    <name type="scientific">Periconia digitata</name>
    <dbReference type="NCBI Taxonomy" id="1303443"/>
    <lineage>
        <taxon>Eukaryota</taxon>
        <taxon>Fungi</taxon>
        <taxon>Dikarya</taxon>
        <taxon>Ascomycota</taxon>
        <taxon>Pezizomycotina</taxon>
        <taxon>Dothideomycetes</taxon>
        <taxon>Pleosporomycetidae</taxon>
        <taxon>Pleosporales</taxon>
        <taxon>Massarineae</taxon>
        <taxon>Periconiaceae</taxon>
        <taxon>Periconia</taxon>
    </lineage>
</organism>
<keyword evidence="3 8" id="KW-0812">Transmembrane</keyword>
<comment type="caution">
    <text evidence="11">The sequence shown here is derived from an EMBL/GenBank/DDBJ whole genome shotgun (WGS) entry which is preliminary data.</text>
</comment>
<accession>A0A9W4UQ90</accession>
<evidence type="ECO:0000256" key="8">
    <source>
        <dbReference type="RuleBase" id="RU000477"/>
    </source>
</evidence>
<gene>
    <name evidence="11" type="ORF">PDIGIT_LOCUS12638</name>
</gene>
<dbReference type="PRINTS" id="PR00783">
    <property type="entry name" value="MINTRINSICP"/>
</dbReference>
<dbReference type="InterPro" id="IPR000425">
    <property type="entry name" value="MIP"/>
</dbReference>
<keyword evidence="12" id="KW-1185">Reference proteome</keyword>
<keyword evidence="4" id="KW-0677">Repeat</keyword>
<feature type="transmembrane region" description="Helical" evidence="10">
    <location>
        <begin position="243"/>
        <end position="263"/>
    </location>
</feature>
<comment type="similarity">
    <text evidence="2 8">Belongs to the MIP/aquaporin (TC 1.A.8) family.</text>
</comment>
<dbReference type="Gene3D" id="1.20.1080.10">
    <property type="entry name" value="Glycerol uptake facilitator protein"/>
    <property type="match status" value="1"/>
</dbReference>
<evidence type="ECO:0000256" key="3">
    <source>
        <dbReference type="ARBA" id="ARBA00022692"/>
    </source>
</evidence>
<evidence type="ECO:0000256" key="7">
    <source>
        <dbReference type="ARBA" id="ARBA00034651"/>
    </source>
</evidence>
<evidence type="ECO:0000256" key="9">
    <source>
        <dbReference type="SAM" id="MobiDB-lite"/>
    </source>
</evidence>
<feature type="region of interest" description="Disordered" evidence="9">
    <location>
        <begin position="1"/>
        <end position="32"/>
    </location>
</feature>